<accession>A0A7T0PUT5</accession>
<evidence type="ECO:0000313" key="1">
    <source>
        <dbReference type="EMBL" id="QPL04521.1"/>
    </source>
</evidence>
<keyword evidence="2" id="KW-1185">Reference proteome</keyword>
<dbReference type="KEGG" id="arep:ID810_06815"/>
<name>A0A7T0PUT5_9ACTO</name>
<reference evidence="1 2" key="1">
    <citation type="submission" date="2020-11" db="EMBL/GenBank/DDBJ databases">
        <title>Actinomyces sp. ZJ750.</title>
        <authorList>
            <person name="Zhou J."/>
        </authorList>
    </citation>
    <scope>NUCLEOTIDE SEQUENCE [LARGE SCALE GENOMIC DNA]</scope>
    <source>
        <strain evidence="1 2">ZJ750</strain>
    </source>
</reference>
<proteinExistence type="predicted"/>
<dbReference type="Proteomes" id="UP000594637">
    <property type="component" value="Chromosome"/>
</dbReference>
<dbReference type="EMBL" id="CP063989">
    <property type="protein sequence ID" value="QPL04521.1"/>
    <property type="molecule type" value="Genomic_DNA"/>
</dbReference>
<evidence type="ECO:0000313" key="2">
    <source>
        <dbReference type="Proteomes" id="UP000594637"/>
    </source>
</evidence>
<dbReference type="RefSeq" id="WP_166854886.1">
    <property type="nucleotide sequence ID" value="NZ_CP063989.1"/>
</dbReference>
<dbReference type="AlphaFoldDB" id="A0A7T0PUT5"/>
<gene>
    <name evidence="1" type="ORF">ID810_06815</name>
</gene>
<sequence>MTTAVAAEAAAPLRAGAAGAPAAGAPSRLAAARTALAQAEARTGLRTLLPTGARPAAPVGVSASASGARAAALPAPALAPSEPAPEAVGPWEAIGLATIGSLSLTGSMTLLLAAAARRQGLRGWCAVVGGKDLCWCAAAELGLDLSRVLVVPTRDLAPASLPAVLAALVDGLDVVLLTDGIARLLTARQQRTIAARARERGCLVLLDEPWEGTRLLQARALGGTRLADAGREAEGGDAVVPRVEGARVLPLRPGQERAQAPVEMPEGYLQHLDWALTEPQRGRADTLLRCGPHGVHTLRAQAPQQAHWPEPALTVLPGGLP</sequence>
<organism evidence="1 2">
    <name type="scientific">Actinomyces respiraculi</name>
    <dbReference type="NCBI Taxonomy" id="2744574"/>
    <lineage>
        <taxon>Bacteria</taxon>
        <taxon>Bacillati</taxon>
        <taxon>Actinomycetota</taxon>
        <taxon>Actinomycetes</taxon>
        <taxon>Actinomycetales</taxon>
        <taxon>Actinomycetaceae</taxon>
        <taxon>Actinomyces</taxon>
    </lineage>
</organism>
<protein>
    <submittedName>
        <fullName evidence="1">Uncharacterized protein</fullName>
    </submittedName>
</protein>